<protein>
    <submittedName>
        <fullName evidence="2">Uncharacterized protein</fullName>
    </submittedName>
</protein>
<accession>A0A645B3A2</accession>
<reference evidence="2" key="1">
    <citation type="submission" date="2019-08" db="EMBL/GenBank/DDBJ databases">
        <authorList>
            <person name="Kucharzyk K."/>
            <person name="Murdoch R.W."/>
            <person name="Higgins S."/>
            <person name="Loffler F."/>
        </authorList>
    </citation>
    <scope>NUCLEOTIDE SEQUENCE</scope>
</reference>
<name>A0A645B3A2_9ZZZZ</name>
<organism evidence="2">
    <name type="scientific">bioreactor metagenome</name>
    <dbReference type="NCBI Taxonomy" id="1076179"/>
    <lineage>
        <taxon>unclassified sequences</taxon>
        <taxon>metagenomes</taxon>
        <taxon>ecological metagenomes</taxon>
    </lineage>
</organism>
<sequence>MKQQNFIALIISIVGVIFILAIINDFMNRNPWTWWVLLILFIVAAIILFYKTVEKVKEFWRDFRNRR</sequence>
<dbReference type="AlphaFoldDB" id="A0A645B3A2"/>
<feature type="transmembrane region" description="Helical" evidence="1">
    <location>
        <begin position="7"/>
        <end position="26"/>
    </location>
</feature>
<gene>
    <name evidence="2" type="ORF">SDC9_106778</name>
</gene>
<dbReference type="EMBL" id="VSSQ01017532">
    <property type="protein sequence ID" value="MPM59932.1"/>
    <property type="molecule type" value="Genomic_DNA"/>
</dbReference>
<evidence type="ECO:0000313" key="2">
    <source>
        <dbReference type="EMBL" id="MPM59932.1"/>
    </source>
</evidence>
<proteinExistence type="predicted"/>
<comment type="caution">
    <text evidence="2">The sequence shown here is derived from an EMBL/GenBank/DDBJ whole genome shotgun (WGS) entry which is preliminary data.</text>
</comment>
<keyword evidence="1" id="KW-0472">Membrane</keyword>
<keyword evidence="1" id="KW-0812">Transmembrane</keyword>
<feature type="transmembrane region" description="Helical" evidence="1">
    <location>
        <begin position="32"/>
        <end position="50"/>
    </location>
</feature>
<keyword evidence="1" id="KW-1133">Transmembrane helix</keyword>
<evidence type="ECO:0000256" key="1">
    <source>
        <dbReference type="SAM" id="Phobius"/>
    </source>
</evidence>